<name>A0A6P7GEW4_DIAVI</name>
<keyword evidence="1" id="KW-0677">Repeat</keyword>
<dbReference type="InterPro" id="IPR001791">
    <property type="entry name" value="Laminin_G"/>
</dbReference>
<proteinExistence type="predicted"/>
<evidence type="ECO:0000259" key="2">
    <source>
        <dbReference type="SMART" id="SM00210"/>
    </source>
</evidence>
<dbReference type="Pfam" id="PF02210">
    <property type="entry name" value="Laminin_G_2"/>
    <property type="match status" value="1"/>
</dbReference>
<dbReference type="SMART" id="SM00210">
    <property type="entry name" value="TSPN"/>
    <property type="match status" value="1"/>
</dbReference>
<dbReference type="GO" id="GO:0005581">
    <property type="term" value="C:collagen trimer"/>
    <property type="evidence" value="ECO:0007669"/>
    <property type="project" value="UniProtKB-KW"/>
</dbReference>
<dbReference type="InParanoid" id="A0A6P7GEW4"/>
<dbReference type="AlphaFoldDB" id="A0A6P7GEW4"/>
<organism evidence="3">
    <name type="scientific">Diabrotica virgifera virgifera</name>
    <name type="common">western corn rootworm</name>
    <dbReference type="NCBI Taxonomy" id="50390"/>
    <lineage>
        <taxon>Eukaryota</taxon>
        <taxon>Metazoa</taxon>
        <taxon>Ecdysozoa</taxon>
        <taxon>Arthropoda</taxon>
        <taxon>Hexapoda</taxon>
        <taxon>Insecta</taxon>
        <taxon>Pterygota</taxon>
        <taxon>Neoptera</taxon>
        <taxon>Endopterygota</taxon>
        <taxon>Coleoptera</taxon>
        <taxon>Polyphaga</taxon>
        <taxon>Cucujiformia</taxon>
        <taxon>Chrysomeloidea</taxon>
        <taxon>Chrysomelidae</taxon>
        <taxon>Galerucinae</taxon>
        <taxon>Diabroticina</taxon>
        <taxon>Diabroticites</taxon>
        <taxon>Diabrotica</taxon>
    </lineage>
</organism>
<protein>
    <submittedName>
        <fullName evidence="3">Collagen alpha-1(V) chain</fullName>
    </submittedName>
</protein>
<evidence type="ECO:0000313" key="3">
    <source>
        <dbReference type="RefSeq" id="XP_028143523.1"/>
    </source>
</evidence>
<evidence type="ECO:0000256" key="1">
    <source>
        <dbReference type="ARBA" id="ARBA00022737"/>
    </source>
</evidence>
<feature type="domain" description="Thrombospondin-like N-terminal" evidence="2">
    <location>
        <begin position="45"/>
        <end position="235"/>
    </location>
</feature>
<dbReference type="OrthoDB" id="5989160at2759"/>
<dbReference type="SUPFAM" id="SSF49899">
    <property type="entry name" value="Concanavalin A-like lectins/glucanases"/>
    <property type="match status" value="1"/>
</dbReference>
<keyword evidence="3" id="KW-0176">Collagen</keyword>
<dbReference type="Gene3D" id="2.60.120.200">
    <property type="match status" value="1"/>
</dbReference>
<dbReference type="InterPro" id="IPR013320">
    <property type="entry name" value="ConA-like_dom_sf"/>
</dbReference>
<dbReference type="InterPro" id="IPR048287">
    <property type="entry name" value="TSPN-like_N"/>
</dbReference>
<accession>A0A6P7GEW4</accession>
<sequence>MAHKAYNSSLRTQCEKVRSAEYGINGSKPRHPNCEDIINPLSSYRNGEDGHKSFHPSMEKWQRLPDRPTAWRLYPDSYIWLPAKEIFQQNKNQAFPKEFSVFLTVRIINCSLGTIFSLRSRSRQDTYLSLELTSLAAASLESVQSGESGELKLIHASSLNGTDVVRIPAPLDDGHWHQLALSIRDQSVVEVYVDCIWSKTEILRFHSLDLPDDSDLIIGYLFTGDLEQLSISPDPRAASLQCEDKTVTITDFQEIINRFSFKRKTTPKGNHV</sequence>
<gene>
    <name evidence="3" type="primary">LOC114337317</name>
</gene>
<dbReference type="RefSeq" id="XP_028143523.1">
    <property type="nucleotide sequence ID" value="XM_028287722.1"/>
</dbReference>
<dbReference type="CDD" id="cd00110">
    <property type="entry name" value="LamG"/>
    <property type="match status" value="1"/>
</dbReference>
<reference evidence="3" key="1">
    <citation type="submission" date="2025-08" db="UniProtKB">
        <authorList>
            <consortium name="RefSeq"/>
        </authorList>
    </citation>
    <scope>IDENTIFICATION</scope>
    <source>
        <tissue evidence="3">Whole insect</tissue>
    </source>
</reference>